<dbReference type="EMBL" id="SOFS01000035">
    <property type="protein sequence ID" value="TFC18096.1"/>
    <property type="molecule type" value="Genomic_DNA"/>
</dbReference>
<comment type="similarity">
    <text evidence="5">Belongs to the protein N5-glutamine methyltransferase family. PrmC subfamily.</text>
</comment>
<feature type="binding site" evidence="5">
    <location>
        <begin position="258"/>
        <end position="261"/>
    </location>
    <ligand>
        <name>substrate</name>
    </ligand>
</feature>
<reference evidence="8 9" key="1">
    <citation type="submission" date="2019-03" db="EMBL/GenBank/DDBJ databases">
        <title>Genomics of glacier-inhabiting Cryobacterium strains.</title>
        <authorList>
            <person name="Liu Q."/>
            <person name="Xin Y.-H."/>
        </authorList>
    </citation>
    <scope>NUCLEOTIDE SEQUENCE [LARGE SCALE GENOMIC DNA]</scope>
    <source>
        <strain evidence="8 9">MDB1-5</strain>
    </source>
</reference>
<comment type="catalytic activity">
    <reaction evidence="4 5">
        <text>L-glutaminyl-[peptide chain release factor] + S-adenosyl-L-methionine = N(5)-methyl-L-glutaminyl-[peptide chain release factor] + S-adenosyl-L-homocysteine + H(+)</text>
        <dbReference type="Rhea" id="RHEA:42896"/>
        <dbReference type="Rhea" id="RHEA-COMP:10271"/>
        <dbReference type="Rhea" id="RHEA-COMP:10272"/>
        <dbReference type="ChEBI" id="CHEBI:15378"/>
        <dbReference type="ChEBI" id="CHEBI:30011"/>
        <dbReference type="ChEBI" id="CHEBI:57856"/>
        <dbReference type="ChEBI" id="CHEBI:59789"/>
        <dbReference type="ChEBI" id="CHEBI:61891"/>
        <dbReference type="EC" id="2.1.1.297"/>
    </reaction>
</comment>
<name>A0ABY2IMJ6_9MICO</name>
<organism evidence="8 9">
    <name type="scientific">Cryobacterium glucosi</name>
    <dbReference type="NCBI Taxonomy" id="1259175"/>
    <lineage>
        <taxon>Bacteria</taxon>
        <taxon>Bacillati</taxon>
        <taxon>Actinomycetota</taxon>
        <taxon>Actinomycetes</taxon>
        <taxon>Micrococcales</taxon>
        <taxon>Microbacteriaceae</taxon>
        <taxon>Cryobacterium</taxon>
    </lineage>
</organism>
<dbReference type="NCBIfam" id="TIGR00536">
    <property type="entry name" value="hemK_fam"/>
    <property type="match status" value="1"/>
</dbReference>
<dbReference type="SUPFAM" id="SSF53335">
    <property type="entry name" value="S-adenosyl-L-methionine-dependent methyltransferases"/>
    <property type="match status" value="1"/>
</dbReference>
<evidence type="ECO:0000256" key="1">
    <source>
        <dbReference type="ARBA" id="ARBA00022603"/>
    </source>
</evidence>
<dbReference type="HAMAP" id="MF_02126">
    <property type="entry name" value="RF_methyltr_PrmC"/>
    <property type="match status" value="1"/>
</dbReference>
<dbReference type="Pfam" id="PF17827">
    <property type="entry name" value="PrmC_N"/>
    <property type="match status" value="1"/>
</dbReference>
<feature type="binding site" evidence="5">
    <location>
        <position position="211"/>
    </location>
    <ligand>
        <name>S-adenosyl-L-methionine</name>
        <dbReference type="ChEBI" id="CHEBI:59789"/>
    </ligand>
</feature>
<dbReference type="CDD" id="cd02440">
    <property type="entry name" value="AdoMet_MTases"/>
    <property type="match status" value="1"/>
</dbReference>
<evidence type="ECO:0000313" key="8">
    <source>
        <dbReference type="EMBL" id="TFC18096.1"/>
    </source>
</evidence>
<comment type="caution">
    <text evidence="5">Lacks conserved residue(s) required for the propagation of feature annotation.</text>
</comment>
<feature type="binding site" evidence="5">
    <location>
        <position position="258"/>
    </location>
    <ligand>
        <name>S-adenosyl-L-methionine</name>
        <dbReference type="ChEBI" id="CHEBI:59789"/>
    </ligand>
</feature>
<comment type="function">
    <text evidence="5">Methylates the class 1 translation termination release factors RF1/PrfA and RF2/PrfB on the glutamine residue of the universally conserved GGQ motif.</text>
</comment>
<dbReference type="Gene3D" id="1.10.8.10">
    <property type="entry name" value="DNA helicase RuvA subunit, C-terminal domain"/>
    <property type="match status" value="1"/>
</dbReference>
<proteinExistence type="inferred from homology"/>
<gene>
    <name evidence="5 8" type="primary">prmC</name>
    <name evidence="8" type="ORF">E3O46_14845</name>
</gene>
<dbReference type="InterPro" id="IPR050320">
    <property type="entry name" value="N5-glutamine_MTase"/>
</dbReference>
<dbReference type="PANTHER" id="PTHR18895:SF74">
    <property type="entry name" value="MTRF1L RELEASE FACTOR GLUTAMINE METHYLTRANSFERASE"/>
    <property type="match status" value="1"/>
</dbReference>
<dbReference type="NCBIfam" id="TIGR03534">
    <property type="entry name" value="RF_mod_PrmC"/>
    <property type="match status" value="1"/>
</dbReference>
<dbReference type="Proteomes" id="UP000297604">
    <property type="component" value="Unassembled WGS sequence"/>
</dbReference>
<evidence type="ECO:0000259" key="6">
    <source>
        <dbReference type="Pfam" id="PF05175"/>
    </source>
</evidence>
<evidence type="ECO:0000256" key="5">
    <source>
        <dbReference type="HAMAP-Rule" id="MF_02126"/>
    </source>
</evidence>
<accession>A0ABY2IMJ6</accession>
<keyword evidence="9" id="KW-1185">Reference proteome</keyword>
<dbReference type="InterPro" id="IPR029063">
    <property type="entry name" value="SAM-dependent_MTases_sf"/>
</dbReference>
<feature type="domain" description="Methyltransferase small" evidence="6">
    <location>
        <begin position="166"/>
        <end position="268"/>
    </location>
</feature>
<dbReference type="PANTHER" id="PTHR18895">
    <property type="entry name" value="HEMK METHYLTRANSFERASE"/>
    <property type="match status" value="1"/>
</dbReference>
<dbReference type="GO" id="GO:0102559">
    <property type="term" value="F:peptide chain release factor N(5)-glutamine methyltransferase activity"/>
    <property type="evidence" value="ECO:0007669"/>
    <property type="project" value="UniProtKB-EC"/>
</dbReference>
<evidence type="ECO:0000313" key="9">
    <source>
        <dbReference type="Proteomes" id="UP000297604"/>
    </source>
</evidence>
<evidence type="ECO:0000256" key="3">
    <source>
        <dbReference type="ARBA" id="ARBA00022691"/>
    </source>
</evidence>
<dbReference type="GO" id="GO:0032259">
    <property type="term" value="P:methylation"/>
    <property type="evidence" value="ECO:0007669"/>
    <property type="project" value="UniProtKB-KW"/>
</dbReference>
<protein>
    <recommendedName>
        <fullName evidence="5">Release factor glutamine methyltransferase</fullName>
        <shortName evidence="5">RF MTase</shortName>
        <ecNumber evidence="5">2.1.1.297</ecNumber>
    </recommendedName>
    <alternativeName>
        <fullName evidence="5">N5-glutamine methyltransferase PrmC</fullName>
    </alternativeName>
    <alternativeName>
        <fullName evidence="5">Protein-(glutamine-N5) MTase PrmC</fullName>
    </alternativeName>
    <alternativeName>
        <fullName evidence="5">Protein-glutamine N-methyltransferase PrmC</fullName>
    </alternativeName>
</protein>
<dbReference type="InterPro" id="IPR040758">
    <property type="entry name" value="PrmC_N"/>
</dbReference>
<keyword evidence="2 5" id="KW-0808">Transferase</keyword>
<keyword evidence="1 5" id="KW-0489">Methyltransferase</keyword>
<dbReference type="Pfam" id="PF05175">
    <property type="entry name" value="MTS"/>
    <property type="match status" value="1"/>
</dbReference>
<dbReference type="InterPro" id="IPR007848">
    <property type="entry name" value="Small_mtfrase_dom"/>
</dbReference>
<comment type="caution">
    <text evidence="8">The sequence shown here is derived from an EMBL/GenBank/DDBJ whole genome shotgun (WGS) entry which is preliminary data.</text>
</comment>
<evidence type="ECO:0000259" key="7">
    <source>
        <dbReference type="Pfam" id="PF17827"/>
    </source>
</evidence>
<dbReference type="InterPro" id="IPR019874">
    <property type="entry name" value="RF_methyltr_PrmC"/>
</dbReference>
<dbReference type="PROSITE" id="PS00092">
    <property type="entry name" value="N6_MTASE"/>
    <property type="match status" value="1"/>
</dbReference>
<sequence length="353" mass="37091">MRAVIAVPFGRVIGSFGSGTSPSLRLRHWESALHYVTFQGVTTEDDDHSIPGTLSAPDAGEAVPDAVDTIRARTIGILAAAGIADPEVDADLLIGHALGRSRGEVQAAVILRTAVTSADAAAIDVLVSRRALREPLQHITGRAPFRSIELLVGPGVFVPRPETEQVAQFAIDALRSVPDPDPIGVDLGTGSGAIALSLAVEVPNARIWSVENSPEAFAWTTRNFTAVNAANATLVFGDLADTGILAELDGTVAVLISNPPYIPADAVPRDPEVRLFDPAHALFGGADGLDVVRHVSQTALRLLRPGGVLVIEHGELQGGDIRALLAGDGWRATATHRDYTTRDRATTAIRPTP</sequence>
<evidence type="ECO:0000256" key="2">
    <source>
        <dbReference type="ARBA" id="ARBA00022679"/>
    </source>
</evidence>
<dbReference type="InterPro" id="IPR004556">
    <property type="entry name" value="HemK-like"/>
</dbReference>
<dbReference type="InterPro" id="IPR002052">
    <property type="entry name" value="DNA_methylase_N6_adenine_CS"/>
</dbReference>
<keyword evidence="3 5" id="KW-0949">S-adenosyl-L-methionine</keyword>
<dbReference type="Gene3D" id="3.40.50.150">
    <property type="entry name" value="Vaccinia Virus protein VP39"/>
    <property type="match status" value="1"/>
</dbReference>
<dbReference type="EC" id="2.1.1.297" evidence="5"/>
<feature type="binding site" evidence="5">
    <location>
        <begin position="188"/>
        <end position="192"/>
    </location>
    <ligand>
        <name>S-adenosyl-L-methionine</name>
        <dbReference type="ChEBI" id="CHEBI:59789"/>
    </ligand>
</feature>
<evidence type="ECO:0000256" key="4">
    <source>
        <dbReference type="ARBA" id="ARBA00048391"/>
    </source>
</evidence>
<feature type="domain" description="Release factor glutamine methyltransferase N-terminal" evidence="7">
    <location>
        <begin position="74"/>
        <end position="141"/>
    </location>
</feature>